<dbReference type="AlphaFoldDB" id="A0A3B0X1W8"/>
<evidence type="ECO:0000256" key="5">
    <source>
        <dbReference type="ARBA" id="ARBA00022842"/>
    </source>
</evidence>
<evidence type="ECO:0000256" key="4">
    <source>
        <dbReference type="ARBA" id="ARBA00022801"/>
    </source>
</evidence>
<dbReference type="InterPro" id="IPR002716">
    <property type="entry name" value="PIN_dom"/>
</dbReference>
<dbReference type="EMBL" id="UOFJ01000067">
    <property type="protein sequence ID" value="VAW62228.1"/>
    <property type="molecule type" value="Genomic_DNA"/>
</dbReference>
<dbReference type="Pfam" id="PF01850">
    <property type="entry name" value="PIN"/>
    <property type="match status" value="1"/>
</dbReference>
<keyword evidence="2" id="KW-0540">Nuclease</keyword>
<keyword evidence="3" id="KW-0479">Metal-binding</keyword>
<sequence>AAVHFGQLRAELYKQGQPIGPYDMMISGHARSLGLILVTNNEKEFERVPGLRLENWV</sequence>
<evidence type="ECO:0000256" key="1">
    <source>
        <dbReference type="ARBA" id="ARBA00001946"/>
    </source>
</evidence>
<dbReference type="PANTHER" id="PTHR33653:SF1">
    <property type="entry name" value="RIBONUCLEASE VAPC2"/>
    <property type="match status" value="1"/>
</dbReference>
<evidence type="ECO:0000259" key="7">
    <source>
        <dbReference type="Pfam" id="PF01850"/>
    </source>
</evidence>
<evidence type="ECO:0000256" key="3">
    <source>
        <dbReference type="ARBA" id="ARBA00022723"/>
    </source>
</evidence>
<evidence type="ECO:0000313" key="8">
    <source>
        <dbReference type="EMBL" id="VAW62228.1"/>
    </source>
</evidence>
<dbReference type="Gene3D" id="3.40.50.1010">
    <property type="entry name" value="5'-nuclease"/>
    <property type="match status" value="1"/>
</dbReference>
<reference evidence="8" key="1">
    <citation type="submission" date="2018-06" db="EMBL/GenBank/DDBJ databases">
        <authorList>
            <person name="Zhirakovskaya E."/>
        </authorList>
    </citation>
    <scope>NUCLEOTIDE SEQUENCE</scope>
</reference>
<proteinExistence type="inferred from homology"/>
<dbReference type="SUPFAM" id="SSF88723">
    <property type="entry name" value="PIN domain-like"/>
    <property type="match status" value="1"/>
</dbReference>
<name>A0A3B0X1W8_9ZZZZ</name>
<dbReference type="InterPro" id="IPR029060">
    <property type="entry name" value="PIN-like_dom_sf"/>
</dbReference>
<dbReference type="PANTHER" id="PTHR33653">
    <property type="entry name" value="RIBONUCLEASE VAPC2"/>
    <property type="match status" value="1"/>
</dbReference>
<organism evidence="8">
    <name type="scientific">hydrothermal vent metagenome</name>
    <dbReference type="NCBI Taxonomy" id="652676"/>
    <lineage>
        <taxon>unclassified sequences</taxon>
        <taxon>metagenomes</taxon>
        <taxon>ecological metagenomes</taxon>
    </lineage>
</organism>
<feature type="non-terminal residue" evidence="8">
    <location>
        <position position="1"/>
    </location>
</feature>
<dbReference type="InterPro" id="IPR050556">
    <property type="entry name" value="Type_II_TA_system_RNase"/>
</dbReference>
<comment type="cofactor">
    <cofactor evidence="1">
        <name>Mg(2+)</name>
        <dbReference type="ChEBI" id="CHEBI:18420"/>
    </cofactor>
</comment>
<evidence type="ECO:0000256" key="6">
    <source>
        <dbReference type="ARBA" id="ARBA00038093"/>
    </source>
</evidence>
<accession>A0A3B0X1W8</accession>
<feature type="domain" description="PIN" evidence="7">
    <location>
        <begin position="11"/>
        <end position="50"/>
    </location>
</feature>
<dbReference type="GO" id="GO:0016787">
    <property type="term" value="F:hydrolase activity"/>
    <property type="evidence" value="ECO:0007669"/>
    <property type="project" value="UniProtKB-KW"/>
</dbReference>
<keyword evidence="5" id="KW-0460">Magnesium</keyword>
<evidence type="ECO:0000256" key="2">
    <source>
        <dbReference type="ARBA" id="ARBA00022722"/>
    </source>
</evidence>
<dbReference type="GO" id="GO:0046872">
    <property type="term" value="F:metal ion binding"/>
    <property type="evidence" value="ECO:0007669"/>
    <property type="project" value="UniProtKB-KW"/>
</dbReference>
<comment type="similarity">
    <text evidence="6">Belongs to the PINc/VapC protein family.</text>
</comment>
<dbReference type="GO" id="GO:0004518">
    <property type="term" value="F:nuclease activity"/>
    <property type="evidence" value="ECO:0007669"/>
    <property type="project" value="UniProtKB-KW"/>
</dbReference>
<keyword evidence="4" id="KW-0378">Hydrolase</keyword>
<protein>
    <submittedName>
        <fullName evidence="8">VapC toxin protein</fullName>
    </submittedName>
</protein>
<gene>
    <name evidence="8" type="ORF">MNBD_GAMMA10-2517</name>
</gene>